<feature type="region of interest" description="Disordered" evidence="1">
    <location>
        <begin position="18"/>
        <end position="64"/>
    </location>
</feature>
<reference evidence="2" key="2">
    <citation type="submission" date="2018-11" db="EMBL/GenBank/DDBJ databases">
        <title>Proposal to divide the Flavobacteriaceae and reorganize its genera based on Amino Acid Identity values calculated from whole genome sequences.</title>
        <authorList>
            <person name="Nicholson A.C."/>
            <person name="Gulvik C.A."/>
            <person name="Whitney A.M."/>
            <person name="Humrighouse B.W."/>
            <person name="Bell M."/>
            <person name="Holmes B."/>
            <person name="Steigerwalt A."/>
            <person name="Villarma A."/>
            <person name="Sheth M."/>
            <person name="Batra D."/>
            <person name="Pryor J."/>
            <person name="Bernardet J.-F."/>
            <person name="Hugo C."/>
            <person name="Kampfer P."/>
            <person name="Newman J."/>
            <person name="Mcquiston J.R."/>
        </authorList>
    </citation>
    <scope>NUCLEOTIDE SEQUENCE [LARGE SCALE GENOMIC DNA]</scope>
    <source>
        <strain evidence="2">G0188</strain>
    </source>
</reference>
<evidence type="ECO:0000313" key="4">
    <source>
        <dbReference type="Proteomes" id="UP000255224"/>
    </source>
</evidence>
<dbReference type="Proteomes" id="UP000255224">
    <property type="component" value="Unassembled WGS sequence"/>
</dbReference>
<evidence type="ECO:0000256" key="1">
    <source>
        <dbReference type="SAM" id="MobiDB-lite"/>
    </source>
</evidence>
<evidence type="ECO:0000313" key="3">
    <source>
        <dbReference type="EMBL" id="STC95401.1"/>
    </source>
</evidence>
<evidence type="ECO:0000313" key="5">
    <source>
        <dbReference type="Proteomes" id="UP000273270"/>
    </source>
</evidence>
<dbReference type="AlphaFoldDB" id="A0A376DUG7"/>
<dbReference type="RefSeq" id="WP_123880133.1">
    <property type="nucleotide sequence ID" value="NZ_CP033920.1"/>
</dbReference>
<gene>
    <name evidence="2" type="ORF">EG346_16720</name>
    <name evidence="3" type="ORF">NCTC13533_01882</name>
</gene>
<reference evidence="3 4" key="1">
    <citation type="submission" date="2018-06" db="EMBL/GenBank/DDBJ databases">
        <authorList>
            <consortium name="Pathogen Informatics"/>
            <person name="Doyle S."/>
        </authorList>
    </citation>
    <scope>NUCLEOTIDE SEQUENCE [LARGE SCALE GENOMIC DNA]</scope>
    <source>
        <strain evidence="3 4">NCTC13533</strain>
    </source>
</reference>
<dbReference type="EMBL" id="UFVQ01000003">
    <property type="protein sequence ID" value="STC95401.1"/>
    <property type="molecule type" value="Genomic_DNA"/>
</dbReference>
<dbReference type="EMBL" id="CP033920">
    <property type="protein sequence ID" value="AZA49720.1"/>
    <property type="molecule type" value="Genomic_DNA"/>
</dbReference>
<feature type="compositionally biased region" description="Basic and acidic residues" evidence="1">
    <location>
        <begin position="18"/>
        <end position="45"/>
    </location>
</feature>
<evidence type="ECO:0000313" key="2">
    <source>
        <dbReference type="EMBL" id="AZA49720.1"/>
    </source>
</evidence>
<organism evidence="3 4">
    <name type="scientific">Chryseobacterium carnipullorum</name>
    <dbReference type="NCBI Taxonomy" id="1124835"/>
    <lineage>
        <taxon>Bacteria</taxon>
        <taxon>Pseudomonadati</taxon>
        <taxon>Bacteroidota</taxon>
        <taxon>Flavobacteriia</taxon>
        <taxon>Flavobacteriales</taxon>
        <taxon>Weeksellaceae</taxon>
        <taxon>Chryseobacterium group</taxon>
        <taxon>Chryseobacterium</taxon>
    </lineage>
</organism>
<keyword evidence="5" id="KW-1185">Reference proteome</keyword>
<feature type="compositionally biased region" description="Low complexity" evidence="1">
    <location>
        <begin position="46"/>
        <end position="56"/>
    </location>
</feature>
<dbReference type="Proteomes" id="UP000273270">
    <property type="component" value="Chromosome"/>
</dbReference>
<dbReference type="KEGG" id="ccau:EG346_16720"/>
<accession>A0A3G6N9C8</accession>
<protein>
    <submittedName>
        <fullName evidence="3">Uncharacterized protein</fullName>
    </submittedName>
</protein>
<proteinExistence type="predicted"/>
<accession>A0A376DUG7</accession>
<sequence>MSRLNIVNKAYKNAISEGKTKSEAKEAKKQAESDYWSKRNSREFKNNLPKNNSSPKAYDFDDELNGNGIGWHTAEDL</sequence>
<reference evidence="5" key="3">
    <citation type="submission" date="2018-11" db="EMBL/GenBank/DDBJ databases">
        <title>Proposal to divide the Flavobacteriaceae and reorganize its genera based on Amino Acid Identity values calculated from whole genome sequences.</title>
        <authorList>
            <person name="Nicholson A.C."/>
            <person name="Gulvik C.A."/>
            <person name="Whitney A.M."/>
            <person name="Humrighouse B.W."/>
            <person name="Bell M."/>
            <person name="Holmes B."/>
            <person name="Steigerwalt A.G."/>
            <person name="Villarma A."/>
            <person name="Sheth M."/>
            <person name="Batra D."/>
            <person name="Pryor J."/>
            <person name="Bernardet J.-F."/>
            <person name="Hugo C."/>
            <person name="Kampfer P."/>
            <person name="Newman J."/>
            <person name="McQuiston J.R."/>
        </authorList>
    </citation>
    <scope>NUCLEOTIDE SEQUENCE [LARGE SCALE GENOMIC DNA]</scope>
    <source>
        <strain evidence="5">G0188</strain>
    </source>
</reference>
<name>A0A376DUG7_CHRCU</name>